<evidence type="ECO:0000313" key="4">
    <source>
        <dbReference type="Proteomes" id="UP000195611"/>
    </source>
</evidence>
<feature type="domain" description="HTH arsR-type" evidence="2">
    <location>
        <begin position="1"/>
        <end position="98"/>
    </location>
</feature>
<dbReference type="InterPro" id="IPR036388">
    <property type="entry name" value="WH-like_DNA-bd_sf"/>
</dbReference>
<protein>
    <submittedName>
        <fullName evidence="3">Transcriptional regulator, ArsR family</fullName>
    </submittedName>
</protein>
<dbReference type="AlphaFoldDB" id="A0A1R4JXC0"/>
<dbReference type="GO" id="GO:0003677">
    <property type="term" value="F:DNA binding"/>
    <property type="evidence" value="ECO:0007669"/>
    <property type="project" value="UniProtKB-KW"/>
</dbReference>
<evidence type="ECO:0000259" key="2">
    <source>
        <dbReference type="PROSITE" id="PS50987"/>
    </source>
</evidence>
<organism evidence="3 4">
    <name type="scientific">Marinilactibacillus psychrotolerans 42ea</name>
    <dbReference type="NCBI Taxonomy" id="1255609"/>
    <lineage>
        <taxon>Bacteria</taxon>
        <taxon>Bacillati</taxon>
        <taxon>Bacillota</taxon>
        <taxon>Bacilli</taxon>
        <taxon>Lactobacillales</taxon>
        <taxon>Carnobacteriaceae</taxon>
        <taxon>Marinilactibacillus</taxon>
    </lineage>
</organism>
<evidence type="ECO:0000313" key="3">
    <source>
        <dbReference type="EMBL" id="SJN36666.1"/>
    </source>
</evidence>
<keyword evidence="1" id="KW-0238">DNA-binding</keyword>
<gene>
    <name evidence="3" type="ORF">FM115_07245</name>
</gene>
<dbReference type="PANTHER" id="PTHR38600:SF2">
    <property type="entry name" value="SLL0088 PROTEIN"/>
    <property type="match status" value="1"/>
</dbReference>
<dbReference type="InterPro" id="IPR036390">
    <property type="entry name" value="WH_DNA-bd_sf"/>
</dbReference>
<dbReference type="SUPFAM" id="SSF46785">
    <property type="entry name" value="Winged helix' DNA-binding domain"/>
    <property type="match status" value="1"/>
</dbReference>
<dbReference type="InterPro" id="IPR001845">
    <property type="entry name" value="HTH_ArsR_DNA-bd_dom"/>
</dbReference>
<reference evidence="3 4" key="1">
    <citation type="submission" date="2017-02" db="EMBL/GenBank/DDBJ databases">
        <authorList>
            <person name="Peterson S.W."/>
        </authorList>
    </citation>
    <scope>NUCLEOTIDE SEQUENCE [LARGE SCALE GENOMIC DNA]</scope>
    <source>
        <strain evidence="3 4">42ea</strain>
    </source>
</reference>
<dbReference type="InterPro" id="IPR011991">
    <property type="entry name" value="ArsR-like_HTH"/>
</dbReference>
<dbReference type="Gene3D" id="1.10.10.10">
    <property type="entry name" value="Winged helix-like DNA-binding domain superfamily/Winged helix DNA-binding domain"/>
    <property type="match status" value="1"/>
</dbReference>
<proteinExistence type="predicted"/>
<sequence length="185" mass="21617">MEKYLIENYDQLKVISDSLRVKIVIMLIEKEMTVTEIGKETNLPKAKVFYHLKELEKVGMISITRKEEVKGNVYKYYRATHKGFEVDQKLLPHLKEDIGSVHNTIIMQQLENAKMVIAKNTHLINGKNSISQTRQIKCTEEEFKSWAEEYNKLMTKYDYLGDGDNVKTYFINTVGIEVENEIFQS</sequence>
<name>A0A1R4JXC0_9LACT</name>
<evidence type="ECO:0000256" key="1">
    <source>
        <dbReference type="ARBA" id="ARBA00023125"/>
    </source>
</evidence>
<accession>A0A1R4JXC0</accession>
<dbReference type="EMBL" id="FUKW01000096">
    <property type="protein sequence ID" value="SJN36666.1"/>
    <property type="molecule type" value="Genomic_DNA"/>
</dbReference>
<dbReference type="PROSITE" id="PS50987">
    <property type="entry name" value="HTH_ARSR_2"/>
    <property type="match status" value="1"/>
</dbReference>
<dbReference type="Pfam" id="PF01022">
    <property type="entry name" value="HTH_5"/>
    <property type="match status" value="1"/>
</dbReference>
<dbReference type="Proteomes" id="UP000195611">
    <property type="component" value="Unassembled WGS sequence"/>
</dbReference>
<dbReference type="CDD" id="cd00090">
    <property type="entry name" value="HTH_ARSR"/>
    <property type="match status" value="1"/>
</dbReference>
<dbReference type="PANTHER" id="PTHR38600">
    <property type="entry name" value="TRANSCRIPTIONAL REGULATORY PROTEIN"/>
    <property type="match status" value="1"/>
</dbReference>
<dbReference type="GO" id="GO:0003700">
    <property type="term" value="F:DNA-binding transcription factor activity"/>
    <property type="evidence" value="ECO:0007669"/>
    <property type="project" value="InterPro"/>
</dbReference>
<dbReference type="SMART" id="SM00418">
    <property type="entry name" value="HTH_ARSR"/>
    <property type="match status" value="1"/>
</dbReference>
<dbReference type="RefSeq" id="WP_087058785.1">
    <property type="nucleotide sequence ID" value="NZ_FUKW01000096.1"/>
</dbReference>